<organism evidence="8 9">
    <name type="scientific">Pleodorina starrii</name>
    <dbReference type="NCBI Taxonomy" id="330485"/>
    <lineage>
        <taxon>Eukaryota</taxon>
        <taxon>Viridiplantae</taxon>
        <taxon>Chlorophyta</taxon>
        <taxon>core chlorophytes</taxon>
        <taxon>Chlorophyceae</taxon>
        <taxon>CS clade</taxon>
        <taxon>Chlamydomonadales</taxon>
        <taxon>Volvocaceae</taxon>
        <taxon>Pleodorina</taxon>
    </lineage>
</organism>
<dbReference type="Pfam" id="PF01758">
    <property type="entry name" value="SBF"/>
    <property type="match status" value="1"/>
</dbReference>
<feature type="transmembrane region" description="Helical" evidence="7">
    <location>
        <begin position="367"/>
        <end position="386"/>
    </location>
</feature>
<evidence type="ECO:0000256" key="7">
    <source>
        <dbReference type="SAM" id="Phobius"/>
    </source>
</evidence>
<feature type="compositionally biased region" description="Polar residues" evidence="6">
    <location>
        <begin position="1"/>
        <end position="22"/>
    </location>
</feature>
<comment type="subcellular location">
    <subcellularLocation>
        <location evidence="1">Membrane</location>
        <topology evidence="1">Multi-pass membrane protein</topology>
    </subcellularLocation>
</comment>
<name>A0A9W6BLU4_9CHLO</name>
<feature type="compositionally biased region" description="Low complexity" evidence="6">
    <location>
        <begin position="59"/>
        <end position="68"/>
    </location>
</feature>
<feature type="region of interest" description="Disordered" evidence="6">
    <location>
        <begin position="1"/>
        <end position="24"/>
    </location>
</feature>
<evidence type="ECO:0000256" key="2">
    <source>
        <dbReference type="ARBA" id="ARBA00006528"/>
    </source>
</evidence>
<comment type="similarity">
    <text evidence="2">Belongs to the bile acid:sodium symporter (BASS) (TC 2.A.28) family.</text>
</comment>
<feature type="transmembrane region" description="Helical" evidence="7">
    <location>
        <begin position="237"/>
        <end position="263"/>
    </location>
</feature>
<evidence type="ECO:0000256" key="6">
    <source>
        <dbReference type="SAM" id="MobiDB-lite"/>
    </source>
</evidence>
<gene>
    <name evidence="8" type="primary">PLESTBF000416</name>
    <name evidence="8" type="ORF">PLESTB_000831200</name>
</gene>
<keyword evidence="4 7" id="KW-1133">Transmembrane helix</keyword>
<feature type="transmembrane region" description="Helical" evidence="7">
    <location>
        <begin position="181"/>
        <end position="200"/>
    </location>
</feature>
<sequence>MAQALGSQLLSAHPNATRSSSLRRPLHCAPTFPPERCFIHTRLLQTGFLKPATAAPALDERAAAATSAPPSPTPAPADGHTTTTTSTPTTASSSTPTGSADSNHSAQTAAVPSSSTGESAARDAAPDPQPQPPTATSAPSLDDRLAALCGRITSLFPLWVVLAAAAALWRPELFTWLPTRFITWGLALTMLGMGLTMKLSDFGDVFRRMPQLLLLGMLLQYTVMPGLGWAFSRYAGLSAPLAVGIAVLSACPGGTASNIVAFLARGEMALSILMTAASTMAAVVATPTITAALAGTLVPVDAKGLFMSTIQVVLLPVLSGCLANQRFPVVVSRVSRYTPAIATLLVAAIVGCTLAASAGAVRASGPALLGAVAALHATGFMLGYVIPKVLGLSDKICRTMSVEVGMQNSTLGAVLAALHFADPLTAAPCAVSACTHSIMGSALAAFWQRTTAAEAEAEAGAKGVGAPSAAS</sequence>
<reference evidence="8 9" key="1">
    <citation type="journal article" date="2023" name="Commun. Biol.">
        <title>Reorganization of the ancestral sex-determining regions during the evolution of trioecy in Pleodorina starrii.</title>
        <authorList>
            <person name="Takahashi K."/>
            <person name="Suzuki S."/>
            <person name="Kawai-Toyooka H."/>
            <person name="Yamamoto K."/>
            <person name="Hamaji T."/>
            <person name="Ootsuki R."/>
            <person name="Yamaguchi H."/>
            <person name="Kawachi M."/>
            <person name="Higashiyama T."/>
            <person name="Nozaki H."/>
        </authorList>
    </citation>
    <scope>NUCLEOTIDE SEQUENCE [LARGE SCALE GENOMIC DNA]</scope>
    <source>
        <strain evidence="8 9">NIES-4479</strain>
    </source>
</reference>
<evidence type="ECO:0000256" key="1">
    <source>
        <dbReference type="ARBA" id="ARBA00004141"/>
    </source>
</evidence>
<dbReference type="PANTHER" id="PTHR10361:SF28">
    <property type="entry name" value="P3 PROTEIN-RELATED"/>
    <property type="match status" value="1"/>
</dbReference>
<feature type="compositionally biased region" description="Polar residues" evidence="6">
    <location>
        <begin position="103"/>
        <end position="118"/>
    </location>
</feature>
<dbReference type="GO" id="GO:0016020">
    <property type="term" value="C:membrane"/>
    <property type="evidence" value="ECO:0007669"/>
    <property type="project" value="UniProtKB-SubCell"/>
</dbReference>
<evidence type="ECO:0000313" key="8">
    <source>
        <dbReference type="EMBL" id="GLC54170.1"/>
    </source>
</evidence>
<evidence type="ECO:0000256" key="4">
    <source>
        <dbReference type="ARBA" id="ARBA00022989"/>
    </source>
</evidence>
<dbReference type="InterPro" id="IPR002657">
    <property type="entry name" value="BilAc:Na_symport/Acr3"/>
</dbReference>
<feature type="transmembrane region" description="Helical" evidence="7">
    <location>
        <begin position="305"/>
        <end position="325"/>
    </location>
</feature>
<dbReference type="PANTHER" id="PTHR10361">
    <property type="entry name" value="SODIUM-BILE ACID COTRANSPORTER"/>
    <property type="match status" value="1"/>
</dbReference>
<feature type="region of interest" description="Disordered" evidence="6">
    <location>
        <begin position="59"/>
        <end position="139"/>
    </location>
</feature>
<keyword evidence="9" id="KW-1185">Reference proteome</keyword>
<feature type="transmembrane region" description="Helical" evidence="7">
    <location>
        <begin position="148"/>
        <end position="169"/>
    </location>
</feature>
<dbReference type="InterPro" id="IPR004710">
    <property type="entry name" value="Bilac:Na_transpt"/>
</dbReference>
<evidence type="ECO:0000256" key="5">
    <source>
        <dbReference type="ARBA" id="ARBA00023136"/>
    </source>
</evidence>
<accession>A0A9W6BLU4</accession>
<dbReference type="AlphaFoldDB" id="A0A9W6BLU4"/>
<proteinExistence type="inferred from homology"/>
<dbReference type="Proteomes" id="UP001165080">
    <property type="component" value="Unassembled WGS sequence"/>
</dbReference>
<feature type="transmembrane region" description="Helical" evidence="7">
    <location>
        <begin position="270"/>
        <end position="293"/>
    </location>
</feature>
<feature type="compositionally biased region" description="Low complexity" evidence="6">
    <location>
        <begin position="76"/>
        <end position="102"/>
    </location>
</feature>
<comment type="caution">
    <text evidence="8">The sequence shown here is derived from an EMBL/GenBank/DDBJ whole genome shotgun (WGS) entry which is preliminary data.</text>
</comment>
<dbReference type="InterPro" id="IPR038770">
    <property type="entry name" value="Na+/solute_symporter_sf"/>
</dbReference>
<dbReference type="Gene3D" id="1.20.1530.20">
    <property type="match status" value="1"/>
</dbReference>
<dbReference type="EMBL" id="BRXU01000009">
    <property type="protein sequence ID" value="GLC54170.1"/>
    <property type="molecule type" value="Genomic_DNA"/>
</dbReference>
<evidence type="ECO:0000313" key="9">
    <source>
        <dbReference type="Proteomes" id="UP001165080"/>
    </source>
</evidence>
<dbReference type="GO" id="GO:0009941">
    <property type="term" value="C:chloroplast envelope"/>
    <property type="evidence" value="ECO:0007669"/>
    <property type="project" value="UniProtKB-ARBA"/>
</dbReference>
<keyword evidence="5 7" id="KW-0472">Membrane</keyword>
<protein>
    <submittedName>
        <fullName evidence="8">Uncharacterized protein</fullName>
    </submittedName>
</protein>
<evidence type="ECO:0000256" key="3">
    <source>
        <dbReference type="ARBA" id="ARBA00022692"/>
    </source>
</evidence>
<feature type="transmembrane region" description="Helical" evidence="7">
    <location>
        <begin position="212"/>
        <end position="231"/>
    </location>
</feature>
<keyword evidence="3 7" id="KW-0812">Transmembrane</keyword>
<feature type="transmembrane region" description="Helical" evidence="7">
    <location>
        <begin position="337"/>
        <end position="361"/>
    </location>
</feature>